<evidence type="ECO:0000256" key="11">
    <source>
        <dbReference type="PIRSR" id="PIRSR006816-1"/>
    </source>
</evidence>
<evidence type="ECO:0000256" key="8">
    <source>
        <dbReference type="ARBA" id="ARBA00023004"/>
    </source>
</evidence>
<feature type="binding site" evidence="12">
    <location>
        <position position="223"/>
    </location>
    <ligand>
        <name>[2Fe-2S] cluster</name>
        <dbReference type="ChEBI" id="CHEBI:190135"/>
    </ligand>
</feature>
<evidence type="ECO:0000313" key="14">
    <source>
        <dbReference type="EMBL" id="KRM07943.1"/>
    </source>
</evidence>
<comment type="cofactor">
    <cofactor evidence="11">
        <name>FAD</name>
        <dbReference type="ChEBI" id="CHEBI:57692"/>
    </cofactor>
    <text evidence="11">Binds 1 FAD per subunit.</text>
</comment>
<accession>A0A0R1VQB4</accession>
<dbReference type="InterPro" id="IPR017938">
    <property type="entry name" value="Riboflavin_synthase-like_b-brl"/>
</dbReference>
<feature type="binding site" evidence="12">
    <location>
        <position position="231"/>
    </location>
    <ligand>
        <name>[2Fe-2S] cluster</name>
        <dbReference type="ChEBI" id="CHEBI:190135"/>
    </ligand>
</feature>
<dbReference type="PANTHER" id="PTHR43513">
    <property type="entry name" value="DIHYDROOROTATE DEHYDROGENASE B (NAD(+)), ELECTRON TRANSFER SUBUNIT"/>
    <property type="match status" value="1"/>
</dbReference>
<keyword evidence="7" id="KW-0249">Electron transport</keyword>
<evidence type="ECO:0000256" key="6">
    <source>
        <dbReference type="ARBA" id="ARBA00022827"/>
    </source>
</evidence>
<keyword evidence="9 12" id="KW-0411">Iron-sulfur</keyword>
<dbReference type="Gene3D" id="2.10.240.10">
    <property type="entry name" value="Dihydroorotate dehydrogenase, electron transfer subunit"/>
    <property type="match status" value="1"/>
</dbReference>
<dbReference type="Proteomes" id="UP000051451">
    <property type="component" value="Unassembled WGS sequence"/>
</dbReference>
<evidence type="ECO:0000256" key="9">
    <source>
        <dbReference type="ARBA" id="ARBA00023014"/>
    </source>
</evidence>
<evidence type="ECO:0000259" key="13">
    <source>
        <dbReference type="PROSITE" id="PS51384"/>
    </source>
</evidence>
<proteinExistence type="inferred from homology"/>
<evidence type="ECO:0000256" key="5">
    <source>
        <dbReference type="ARBA" id="ARBA00022723"/>
    </source>
</evidence>
<dbReference type="GO" id="GO:0051537">
    <property type="term" value="F:2 iron, 2 sulfur cluster binding"/>
    <property type="evidence" value="ECO:0007669"/>
    <property type="project" value="UniProtKB-KW"/>
</dbReference>
<evidence type="ECO:0000256" key="2">
    <source>
        <dbReference type="ARBA" id="ARBA00022448"/>
    </source>
</evidence>
<dbReference type="Pfam" id="PF10418">
    <property type="entry name" value="DHODB_Fe-S_bind"/>
    <property type="match status" value="1"/>
</dbReference>
<comment type="caution">
    <text evidence="14">The sequence shown here is derived from an EMBL/GenBank/DDBJ whole genome shotgun (WGS) entry which is preliminary data.</text>
</comment>
<feature type="binding site" evidence="12">
    <location>
        <position position="228"/>
    </location>
    <ligand>
        <name>[2Fe-2S] cluster</name>
        <dbReference type="ChEBI" id="CHEBI:190135"/>
    </ligand>
</feature>
<evidence type="ECO:0000256" key="10">
    <source>
        <dbReference type="ARBA" id="ARBA00034078"/>
    </source>
</evidence>
<feature type="domain" description="FAD-binding FR-type" evidence="13">
    <location>
        <begin position="2"/>
        <end position="101"/>
    </location>
</feature>
<evidence type="ECO:0000256" key="12">
    <source>
        <dbReference type="PIRSR" id="PIRSR006816-2"/>
    </source>
</evidence>
<feature type="binding site" evidence="11">
    <location>
        <begin position="69"/>
        <end position="71"/>
    </location>
    <ligand>
        <name>FAD</name>
        <dbReference type="ChEBI" id="CHEBI:57692"/>
    </ligand>
</feature>
<organism evidence="14 15">
    <name type="scientific">Liquorilactobacillus ghanensis DSM 18630</name>
    <dbReference type="NCBI Taxonomy" id="1423750"/>
    <lineage>
        <taxon>Bacteria</taxon>
        <taxon>Bacillati</taxon>
        <taxon>Bacillota</taxon>
        <taxon>Bacilli</taxon>
        <taxon>Lactobacillales</taxon>
        <taxon>Lactobacillaceae</taxon>
        <taxon>Liquorilactobacillus</taxon>
    </lineage>
</organism>
<dbReference type="PROSITE" id="PS51384">
    <property type="entry name" value="FAD_FR"/>
    <property type="match status" value="1"/>
</dbReference>
<name>A0A0R1VQB4_9LACO</name>
<evidence type="ECO:0000256" key="4">
    <source>
        <dbReference type="ARBA" id="ARBA00022714"/>
    </source>
</evidence>
<evidence type="ECO:0000313" key="15">
    <source>
        <dbReference type="Proteomes" id="UP000051451"/>
    </source>
</evidence>
<reference evidence="14 15" key="1">
    <citation type="journal article" date="2015" name="Genome Announc.">
        <title>Expanding the biotechnology potential of lactobacilli through comparative genomics of 213 strains and associated genera.</title>
        <authorList>
            <person name="Sun Z."/>
            <person name="Harris H.M."/>
            <person name="McCann A."/>
            <person name="Guo C."/>
            <person name="Argimon S."/>
            <person name="Zhang W."/>
            <person name="Yang X."/>
            <person name="Jeffery I.B."/>
            <person name="Cooney J.C."/>
            <person name="Kagawa T.F."/>
            <person name="Liu W."/>
            <person name="Song Y."/>
            <person name="Salvetti E."/>
            <person name="Wrobel A."/>
            <person name="Rasinkangas P."/>
            <person name="Parkhill J."/>
            <person name="Rea M.C."/>
            <person name="O'Sullivan O."/>
            <person name="Ritari J."/>
            <person name="Douillard F.P."/>
            <person name="Paul Ross R."/>
            <person name="Yang R."/>
            <person name="Briner A.E."/>
            <person name="Felis G.E."/>
            <person name="de Vos W.M."/>
            <person name="Barrangou R."/>
            <person name="Klaenhammer T.R."/>
            <person name="Caufield P.W."/>
            <person name="Cui Y."/>
            <person name="Zhang H."/>
            <person name="O'Toole P.W."/>
        </authorList>
    </citation>
    <scope>NUCLEOTIDE SEQUENCE [LARGE SCALE GENOMIC DNA]</scope>
    <source>
        <strain evidence="14 15">DSM 18630</strain>
    </source>
</reference>
<dbReference type="AlphaFoldDB" id="A0A0R1VQB4"/>
<dbReference type="CDD" id="cd06218">
    <property type="entry name" value="DHOD_e_trans"/>
    <property type="match status" value="1"/>
</dbReference>
<dbReference type="GO" id="GO:0016491">
    <property type="term" value="F:oxidoreductase activity"/>
    <property type="evidence" value="ECO:0007669"/>
    <property type="project" value="InterPro"/>
</dbReference>
<dbReference type="GO" id="GO:0046872">
    <property type="term" value="F:metal ion binding"/>
    <property type="evidence" value="ECO:0007669"/>
    <property type="project" value="UniProtKB-KW"/>
</dbReference>
<keyword evidence="5 12" id="KW-0479">Metal-binding</keyword>
<keyword evidence="6 11" id="KW-0274">FAD</keyword>
<dbReference type="SUPFAM" id="SSF52343">
    <property type="entry name" value="Ferredoxin reductase-like, C-terminal NADP-linked domain"/>
    <property type="match status" value="1"/>
</dbReference>
<dbReference type="PANTHER" id="PTHR43513:SF3">
    <property type="entry name" value="DIHYDROOROTATE DEHYDROGENASE B (NAD(+)), ELECTRON TRANSFER SUBUNIT-RELATED"/>
    <property type="match status" value="1"/>
</dbReference>
<dbReference type="GeneID" id="98317997"/>
<dbReference type="InterPro" id="IPR019480">
    <property type="entry name" value="Dihydroorotate_DH_Fe-S-bd"/>
</dbReference>
<protein>
    <submittedName>
        <fullName evidence="14">Dihydroorotate oxidase, electron transfer subunit</fullName>
    </submittedName>
</protein>
<keyword evidence="3 11" id="KW-0285">Flavoprotein</keyword>
<comment type="cofactor">
    <cofactor evidence="12">
        <name>[2Fe-2S] cluster</name>
        <dbReference type="ChEBI" id="CHEBI:190135"/>
    </cofactor>
    <text evidence="12">Binds 1 [2Fe-2S] cluster per subunit.</text>
</comment>
<dbReference type="PROSITE" id="PS00197">
    <property type="entry name" value="2FE2S_FER_1"/>
    <property type="match status" value="1"/>
</dbReference>
<dbReference type="InterPro" id="IPR039261">
    <property type="entry name" value="FNR_nucleotide-bd"/>
</dbReference>
<dbReference type="PATRIC" id="fig|1423750.3.peg.2093"/>
<keyword evidence="8 12" id="KW-0408">Iron</keyword>
<dbReference type="PIRSF" id="PIRSF006816">
    <property type="entry name" value="Cyc3_hyd_g"/>
    <property type="match status" value="1"/>
</dbReference>
<feature type="binding site" evidence="12">
    <location>
        <position position="245"/>
    </location>
    <ligand>
        <name>[2Fe-2S] cluster</name>
        <dbReference type="ChEBI" id="CHEBI:190135"/>
    </ligand>
</feature>
<dbReference type="GO" id="GO:0006221">
    <property type="term" value="P:pyrimidine nucleotide biosynthetic process"/>
    <property type="evidence" value="ECO:0007669"/>
    <property type="project" value="InterPro"/>
</dbReference>
<keyword evidence="2" id="KW-0813">Transport</keyword>
<dbReference type="STRING" id="1423750.FC89_GL002052"/>
<dbReference type="EMBL" id="AZGB01000003">
    <property type="protein sequence ID" value="KRM07943.1"/>
    <property type="molecule type" value="Genomic_DNA"/>
</dbReference>
<gene>
    <name evidence="14" type="ORF">FC89_GL002052</name>
</gene>
<keyword evidence="4 12" id="KW-0001">2Fe-2S</keyword>
<evidence type="ECO:0000256" key="3">
    <source>
        <dbReference type="ARBA" id="ARBA00022630"/>
    </source>
</evidence>
<comment type="cofactor">
    <cofactor evidence="10">
        <name>[2Fe-2S] cluster</name>
        <dbReference type="ChEBI" id="CHEBI:190135"/>
    </cofactor>
</comment>
<keyword evidence="15" id="KW-1185">Reference proteome</keyword>
<sequence length="258" mass="26848">MPSVKKFLLVKQQRLTNDVFQMDLQAAAPLVGYLPGRFVMVAIPNGLQQLRRPLAIAAVDEAAGKLSLIYRVVGQGTAQLAALTTGEQLSILGALGNGFATQKLVSGDRVLLVGGGTGLPPLMYLARFLAQKGCSVTTMVGFRTQTQIFGTQVFAAAGKLQLATDDGSAGIQGNVGTLLAAFNATDCQQVFACGPLGLLKAVQQRFAKQTMPVELSLESRMGCGMGACAGCMVSVGGGTLNQHICQEGPIFSAAEVQL</sequence>
<dbReference type="SUPFAM" id="SSF63380">
    <property type="entry name" value="Riboflavin synthase domain-like"/>
    <property type="match status" value="1"/>
</dbReference>
<dbReference type="InterPro" id="IPR050353">
    <property type="entry name" value="PyrK_electron_transfer"/>
</dbReference>
<dbReference type="InterPro" id="IPR037117">
    <property type="entry name" value="Dihydroorotate_DH_ele_sf"/>
</dbReference>
<evidence type="ECO:0000256" key="7">
    <source>
        <dbReference type="ARBA" id="ARBA00022982"/>
    </source>
</evidence>
<evidence type="ECO:0000256" key="1">
    <source>
        <dbReference type="ARBA" id="ARBA00006422"/>
    </source>
</evidence>
<dbReference type="Gene3D" id="2.40.30.10">
    <property type="entry name" value="Translation factors"/>
    <property type="match status" value="1"/>
</dbReference>
<dbReference type="OrthoDB" id="9778346at2"/>
<comment type="similarity">
    <text evidence="1">Belongs to the PyrK family.</text>
</comment>
<dbReference type="InterPro" id="IPR006058">
    <property type="entry name" value="2Fe2S_fd_BS"/>
</dbReference>
<dbReference type="InterPro" id="IPR017927">
    <property type="entry name" value="FAD-bd_FR_type"/>
</dbReference>
<dbReference type="GO" id="GO:0050660">
    <property type="term" value="F:flavin adenine dinucleotide binding"/>
    <property type="evidence" value="ECO:0007669"/>
    <property type="project" value="InterPro"/>
</dbReference>
<feature type="binding site" evidence="11">
    <location>
        <begin position="76"/>
        <end position="77"/>
    </location>
    <ligand>
        <name>FAD</name>
        <dbReference type="ChEBI" id="CHEBI:57692"/>
    </ligand>
</feature>
<dbReference type="PRINTS" id="PR00409">
    <property type="entry name" value="PHDIOXRDTASE"/>
</dbReference>
<dbReference type="InterPro" id="IPR008333">
    <property type="entry name" value="Cbr1-like_FAD-bd_dom"/>
</dbReference>
<dbReference type="Pfam" id="PF00970">
    <property type="entry name" value="FAD_binding_6"/>
    <property type="match status" value="1"/>
</dbReference>
<dbReference type="Gene3D" id="3.40.50.80">
    <property type="entry name" value="Nucleotide-binding domain of ferredoxin-NADP reductase (FNR) module"/>
    <property type="match status" value="1"/>
</dbReference>
<dbReference type="InterPro" id="IPR012165">
    <property type="entry name" value="Cyt_c3_hydrogenase_gsu"/>
</dbReference>
<dbReference type="RefSeq" id="WP_057870740.1">
    <property type="nucleotide sequence ID" value="NZ_AZGB01000003.1"/>
</dbReference>